<evidence type="ECO:0000256" key="2">
    <source>
        <dbReference type="ARBA" id="ARBA00006236"/>
    </source>
</evidence>
<dbReference type="GO" id="GO:0042910">
    <property type="term" value="F:xenobiotic transmembrane transporter activity"/>
    <property type="evidence" value="ECO:0007669"/>
    <property type="project" value="InterPro"/>
</dbReference>
<feature type="transmembrane region" description="Helical" evidence="8">
    <location>
        <begin position="172"/>
        <end position="192"/>
    </location>
</feature>
<gene>
    <name evidence="10" type="ORF">HNR21_001889</name>
</gene>
<comment type="subcellular location">
    <subcellularLocation>
        <location evidence="1">Cell membrane</location>
        <topology evidence="1">Multi-pass membrane protein</topology>
    </subcellularLocation>
</comment>
<accession>A0A7W3MWC6</accession>
<feature type="transmembrane region" description="Helical" evidence="8">
    <location>
        <begin position="14"/>
        <end position="33"/>
    </location>
</feature>
<dbReference type="Pfam" id="PF07690">
    <property type="entry name" value="MFS_1"/>
    <property type="match status" value="1"/>
</dbReference>
<evidence type="ECO:0000313" key="10">
    <source>
        <dbReference type="EMBL" id="MBA9003007.1"/>
    </source>
</evidence>
<dbReference type="NCBIfam" id="TIGR00710">
    <property type="entry name" value="efflux_Bcr_CflA"/>
    <property type="match status" value="1"/>
</dbReference>
<evidence type="ECO:0000256" key="3">
    <source>
        <dbReference type="ARBA" id="ARBA00022448"/>
    </source>
</evidence>
<dbReference type="InterPro" id="IPR011701">
    <property type="entry name" value="MFS"/>
</dbReference>
<protein>
    <submittedName>
        <fullName evidence="10">DHA1 family bicyclomycin/chloramphenicol resistance-like MFS transporter</fullName>
    </submittedName>
</protein>
<feature type="transmembrane region" description="Helical" evidence="8">
    <location>
        <begin position="221"/>
        <end position="245"/>
    </location>
</feature>
<reference evidence="10 11" key="1">
    <citation type="submission" date="2020-08" db="EMBL/GenBank/DDBJ databases">
        <title>Sequencing the genomes of 1000 actinobacteria strains.</title>
        <authorList>
            <person name="Klenk H.-P."/>
        </authorList>
    </citation>
    <scope>NUCLEOTIDE SEQUENCE [LARGE SCALE GENOMIC DNA]</scope>
    <source>
        <strain evidence="10 11">DSM 45823</strain>
    </source>
</reference>
<feature type="transmembrane region" description="Helical" evidence="8">
    <location>
        <begin position="146"/>
        <end position="166"/>
    </location>
</feature>
<dbReference type="InterPro" id="IPR036259">
    <property type="entry name" value="MFS_trans_sf"/>
</dbReference>
<evidence type="ECO:0000313" key="11">
    <source>
        <dbReference type="Proteomes" id="UP000539313"/>
    </source>
</evidence>
<keyword evidence="4" id="KW-1003">Cell membrane</keyword>
<sequence length="421" mass="42232">MTITPPRDRSVQPGIVRIILVLGALVALGPLTVDMYLPALPTIAGDLETTDPLVQLTLTGTLLGLGLGQLVVGPLSDAVGRRRPLLAGIGLHVATSLASALAWDITVFGTLRVLQGVGAAAATVVAMAVVRDLFEGRAAATALSRLMLVMGAAPVLAPSLGGLVLLAGSWRWVFGALAVLGVALMVMAAVSLPETLPAGRRRAGVGRTLGAYRTILGDRRFVLLALVTGLSFGAMFSYVSGSSFVLQEQFGLDQQQFGIVFGVCAAALIGGAQLNPALLNRYAPQRIAGVALAAVVVAGLAGIALQTTGIGGIAGFVVPVLVMLGGGSLVVPNTTALAMSRHGEAAGTAAAVVGAVQFGLGALVAPVVGLLGNDGAATVMSMTGAAVLACLALAAARERRRDASATAPITVPSTVVEHADA</sequence>
<dbReference type="InterPro" id="IPR005829">
    <property type="entry name" value="Sugar_transporter_CS"/>
</dbReference>
<keyword evidence="3" id="KW-0813">Transport</keyword>
<evidence type="ECO:0000256" key="6">
    <source>
        <dbReference type="ARBA" id="ARBA00022989"/>
    </source>
</evidence>
<dbReference type="CDD" id="cd17320">
    <property type="entry name" value="MFS_MdfA_MDR_like"/>
    <property type="match status" value="1"/>
</dbReference>
<dbReference type="InterPro" id="IPR050189">
    <property type="entry name" value="MFS_Efflux_Transporters"/>
</dbReference>
<dbReference type="GO" id="GO:1990961">
    <property type="term" value="P:xenobiotic detoxification by transmembrane export across the plasma membrane"/>
    <property type="evidence" value="ECO:0007669"/>
    <property type="project" value="InterPro"/>
</dbReference>
<evidence type="ECO:0000256" key="4">
    <source>
        <dbReference type="ARBA" id="ARBA00022475"/>
    </source>
</evidence>
<dbReference type="InterPro" id="IPR020846">
    <property type="entry name" value="MFS_dom"/>
</dbReference>
<dbReference type="AlphaFoldDB" id="A0A7W3MWC6"/>
<feature type="transmembrane region" description="Helical" evidence="8">
    <location>
        <begin position="84"/>
        <end position="103"/>
    </location>
</feature>
<evidence type="ECO:0000256" key="5">
    <source>
        <dbReference type="ARBA" id="ARBA00022692"/>
    </source>
</evidence>
<feature type="transmembrane region" description="Helical" evidence="8">
    <location>
        <begin position="313"/>
        <end position="333"/>
    </location>
</feature>
<dbReference type="GO" id="GO:0005886">
    <property type="term" value="C:plasma membrane"/>
    <property type="evidence" value="ECO:0007669"/>
    <property type="project" value="UniProtKB-SubCell"/>
</dbReference>
<feature type="transmembrane region" description="Helical" evidence="8">
    <location>
        <begin position="345"/>
        <end position="369"/>
    </location>
</feature>
<organism evidence="10 11">
    <name type="scientific">Thermomonospora cellulosilytica</name>
    <dbReference type="NCBI Taxonomy" id="1411118"/>
    <lineage>
        <taxon>Bacteria</taxon>
        <taxon>Bacillati</taxon>
        <taxon>Actinomycetota</taxon>
        <taxon>Actinomycetes</taxon>
        <taxon>Streptosporangiales</taxon>
        <taxon>Thermomonosporaceae</taxon>
        <taxon>Thermomonospora</taxon>
    </lineage>
</organism>
<dbReference type="RefSeq" id="WP_182704895.1">
    <property type="nucleotide sequence ID" value="NZ_JACJII010000001.1"/>
</dbReference>
<dbReference type="Proteomes" id="UP000539313">
    <property type="component" value="Unassembled WGS sequence"/>
</dbReference>
<keyword evidence="11" id="KW-1185">Reference proteome</keyword>
<keyword evidence="7 8" id="KW-0472">Membrane</keyword>
<dbReference type="FunFam" id="1.20.1720.10:FF:000005">
    <property type="entry name" value="Bcr/CflA family efflux transporter"/>
    <property type="match status" value="1"/>
</dbReference>
<dbReference type="PANTHER" id="PTHR43124">
    <property type="entry name" value="PURINE EFFLUX PUMP PBUE"/>
    <property type="match status" value="1"/>
</dbReference>
<feature type="transmembrane region" description="Helical" evidence="8">
    <location>
        <begin position="53"/>
        <end position="72"/>
    </location>
</feature>
<feature type="transmembrane region" description="Helical" evidence="8">
    <location>
        <begin position="375"/>
        <end position="396"/>
    </location>
</feature>
<feature type="transmembrane region" description="Helical" evidence="8">
    <location>
        <begin position="115"/>
        <end position="134"/>
    </location>
</feature>
<dbReference type="EMBL" id="JACJII010000001">
    <property type="protein sequence ID" value="MBA9003007.1"/>
    <property type="molecule type" value="Genomic_DNA"/>
</dbReference>
<dbReference type="SUPFAM" id="SSF103473">
    <property type="entry name" value="MFS general substrate transporter"/>
    <property type="match status" value="1"/>
</dbReference>
<feature type="transmembrane region" description="Helical" evidence="8">
    <location>
        <begin position="287"/>
        <end position="307"/>
    </location>
</feature>
<dbReference type="Gene3D" id="1.20.1720.10">
    <property type="entry name" value="Multidrug resistance protein D"/>
    <property type="match status" value="1"/>
</dbReference>
<name>A0A7W3MWC6_9ACTN</name>
<evidence type="ECO:0000256" key="7">
    <source>
        <dbReference type="ARBA" id="ARBA00023136"/>
    </source>
</evidence>
<evidence type="ECO:0000259" key="9">
    <source>
        <dbReference type="PROSITE" id="PS50850"/>
    </source>
</evidence>
<proteinExistence type="inferred from homology"/>
<evidence type="ECO:0000256" key="1">
    <source>
        <dbReference type="ARBA" id="ARBA00004651"/>
    </source>
</evidence>
<dbReference type="PANTHER" id="PTHR43124:SF3">
    <property type="entry name" value="CHLORAMPHENICOL EFFLUX PUMP RV0191"/>
    <property type="match status" value="1"/>
</dbReference>
<dbReference type="InterPro" id="IPR004812">
    <property type="entry name" value="Efflux_drug-R_Bcr/CmlA"/>
</dbReference>
<dbReference type="PROSITE" id="PS00216">
    <property type="entry name" value="SUGAR_TRANSPORT_1"/>
    <property type="match status" value="1"/>
</dbReference>
<feature type="transmembrane region" description="Helical" evidence="8">
    <location>
        <begin position="257"/>
        <end position="275"/>
    </location>
</feature>
<feature type="domain" description="Major facilitator superfamily (MFS) profile" evidence="9">
    <location>
        <begin position="18"/>
        <end position="401"/>
    </location>
</feature>
<comment type="similarity">
    <text evidence="2">Belongs to the major facilitator superfamily. Bcr/CmlA family.</text>
</comment>
<keyword evidence="5 8" id="KW-0812">Transmembrane</keyword>
<keyword evidence="6 8" id="KW-1133">Transmembrane helix</keyword>
<comment type="caution">
    <text evidence="10">The sequence shown here is derived from an EMBL/GenBank/DDBJ whole genome shotgun (WGS) entry which is preliminary data.</text>
</comment>
<evidence type="ECO:0000256" key="8">
    <source>
        <dbReference type="SAM" id="Phobius"/>
    </source>
</evidence>
<dbReference type="PROSITE" id="PS50850">
    <property type="entry name" value="MFS"/>
    <property type="match status" value="1"/>
</dbReference>